<comment type="catalytic activity">
    <reaction evidence="4">
        <text>glycine + O2 + H2O = glyoxylate + H2O2 + NH4(+)</text>
        <dbReference type="Rhea" id="RHEA:11532"/>
        <dbReference type="ChEBI" id="CHEBI:15377"/>
        <dbReference type="ChEBI" id="CHEBI:15379"/>
        <dbReference type="ChEBI" id="CHEBI:16240"/>
        <dbReference type="ChEBI" id="CHEBI:28938"/>
        <dbReference type="ChEBI" id="CHEBI:36655"/>
        <dbReference type="ChEBI" id="CHEBI:57305"/>
        <dbReference type="EC" id="1.4.3.19"/>
    </reaction>
</comment>
<evidence type="ECO:0000259" key="6">
    <source>
        <dbReference type="Pfam" id="PF01266"/>
    </source>
</evidence>
<dbReference type="OrthoDB" id="3214401at2"/>
<accession>A0A4Q7YCG0</accession>
<feature type="domain" description="FAD dependent oxidoreductase" evidence="6">
    <location>
        <begin position="4"/>
        <end position="350"/>
    </location>
</feature>
<dbReference type="SUPFAM" id="SSF54373">
    <property type="entry name" value="FAD-linked reductases, C-terminal domain"/>
    <property type="match status" value="1"/>
</dbReference>
<gene>
    <name evidence="7" type="ORF">BKA19_3629</name>
</gene>
<dbReference type="PANTHER" id="PTHR13847:SF289">
    <property type="entry name" value="GLYCINE OXIDASE"/>
    <property type="match status" value="1"/>
</dbReference>
<dbReference type="Pfam" id="PF01266">
    <property type="entry name" value="DAO"/>
    <property type="match status" value="1"/>
</dbReference>
<dbReference type="Gene3D" id="3.50.50.60">
    <property type="entry name" value="FAD/NAD(P)-binding domain"/>
    <property type="match status" value="1"/>
</dbReference>
<evidence type="ECO:0000256" key="2">
    <source>
        <dbReference type="ARBA" id="ARBA00022977"/>
    </source>
</evidence>
<evidence type="ECO:0000313" key="8">
    <source>
        <dbReference type="Proteomes" id="UP000292507"/>
    </source>
</evidence>
<dbReference type="InterPro" id="IPR036188">
    <property type="entry name" value="FAD/NAD-bd_sf"/>
</dbReference>
<evidence type="ECO:0000256" key="5">
    <source>
        <dbReference type="ARBA" id="ARBA00050018"/>
    </source>
</evidence>
<dbReference type="Gene3D" id="3.30.9.10">
    <property type="entry name" value="D-Amino Acid Oxidase, subunit A, domain 2"/>
    <property type="match status" value="1"/>
</dbReference>
<evidence type="ECO:0000256" key="3">
    <source>
        <dbReference type="ARBA" id="ARBA00023002"/>
    </source>
</evidence>
<dbReference type="PANTHER" id="PTHR13847">
    <property type="entry name" value="SARCOSINE DEHYDROGENASE-RELATED"/>
    <property type="match status" value="1"/>
</dbReference>
<dbReference type="GO" id="GO:0005737">
    <property type="term" value="C:cytoplasm"/>
    <property type="evidence" value="ECO:0007669"/>
    <property type="project" value="TreeGrafter"/>
</dbReference>
<dbReference type="EMBL" id="SHKV01000001">
    <property type="protein sequence ID" value="RZU33889.1"/>
    <property type="molecule type" value="Genomic_DNA"/>
</dbReference>
<comment type="pathway">
    <text evidence="1">Cofactor biosynthesis; thiamine diphosphate biosynthesis.</text>
</comment>
<dbReference type="GO" id="GO:0009228">
    <property type="term" value="P:thiamine biosynthetic process"/>
    <property type="evidence" value="ECO:0007669"/>
    <property type="project" value="UniProtKB-KW"/>
</dbReference>
<dbReference type="GO" id="GO:0009229">
    <property type="term" value="P:thiamine diphosphate biosynthetic process"/>
    <property type="evidence" value="ECO:0007669"/>
    <property type="project" value="UniProtKB-UniPathway"/>
</dbReference>
<evidence type="ECO:0000256" key="4">
    <source>
        <dbReference type="ARBA" id="ARBA00049872"/>
    </source>
</evidence>
<sequence>MTADVVVAGGGLIGLSLAWRAARRGLSVTVVDDAPGSGASRAAAGMLAPVSEAGYGEEALLRLCLASLDRYPAFLDELAADTGVRVPLRSAGTLVVGFDDDDMRVLADLQTFHVELGLEVHRLLGREARRREPSLSPRVRGGLHVAGDLSVDPRELHPALRAAAEGAGVRIVGSRVAGLLTDGGAARGLALDGGAELRAGTVVLALGPHSGALPGVPAVPVRPVKGQILRMRAAAGLLEGTVRALVRGRSVYLVPQGDDGLVVGATVEERGFDGTVTAGGVHDLLHDALDVVPGVSELELAETLARWRPGTPDNAPLLGPTSVPGLVLATGHHRNGVLLTPVTADAVADLLVTGELPEVAAPFTVDRFGAP</sequence>
<keyword evidence="3" id="KW-0560">Oxidoreductase</keyword>
<keyword evidence="8" id="KW-1185">Reference proteome</keyword>
<dbReference type="NCBIfam" id="TIGR02352">
    <property type="entry name" value="thiamin_ThiO"/>
    <property type="match status" value="1"/>
</dbReference>
<keyword evidence="2" id="KW-0784">Thiamine biosynthesis</keyword>
<dbReference type="UniPathway" id="UPA00060"/>
<protein>
    <recommendedName>
        <fullName evidence="5">glycine oxidase</fullName>
        <ecNumber evidence="5">1.4.3.19</ecNumber>
    </recommendedName>
</protein>
<dbReference type="AlphaFoldDB" id="A0A4Q7YCG0"/>
<dbReference type="GO" id="GO:0043799">
    <property type="term" value="F:glycine oxidase activity"/>
    <property type="evidence" value="ECO:0007669"/>
    <property type="project" value="UniProtKB-EC"/>
</dbReference>
<dbReference type="EC" id="1.4.3.19" evidence="5"/>
<evidence type="ECO:0000256" key="1">
    <source>
        <dbReference type="ARBA" id="ARBA00004948"/>
    </source>
</evidence>
<dbReference type="GO" id="GO:0050660">
    <property type="term" value="F:flavin adenine dinucleotide binding"/>
    <property type="evidence" value="ECO:0007669"/>
    <property type="project" value="InterPro"/>
</dbReference>
<dbReference type="RefSeq" id="WP_104528816.1">
    <property type="nucleotide sequence ID" value="NZ_POQT01000018.1"/>
</dbReference>
<evidence type="ECO:0000313" key="7">
    <source>
        <dbReference type="EMBL" id="RZU33889.1"/>
    </source>
</evidence>
<name>A0A4Q7YCG0_9ACTN</name>
<dbReference type="SUPFAM" id="SSF51905">
    <property type="entry name" value="FAD/NAD(P)-binding domain"/>
    <property type="match status" value="1"/>
</dbReference>
<dbReference type="InterPro" id="IPR006076">
    <property type="entry name" value="FAD-dep_OxRdtase"/>
</dbReference>
<reference evidence="7 8" key="1">
    <citation type="submission" date="2019-02" db="EMBL/GenBank/DDBJ databases">
        <title>Sequencing the genomes of 1000 actinobacteria strains.</title>
        <authorList>
            <person name="Klenk H.-P."/>
        </authorList>
    </citation>
    <scope>NUCLEOTIDE SEQUENCE [LARGE SCALE GENOMIC DNA]</scope>
    <source>
        <strain evidence="7 8">DSM 44509</strain>
    </source>
</reference>
<organism evidence="7 8">
    <name type="scientific">Blastococcus saxobsidens</name>
    <dbReference type="NCBI Taxonomy" id="138336"/>
    <lineage>
        <taxon>Bacteria</taxon>
        <taxon>Bacillati</taxon>
        <taxon>Actinomycetota</taxon>
        <taxon>Actinomycetes</taxon>
        <taxon>Geodermatophilales</taxon>
        <taxon>Geodermatophilaceae</taxon>
        <taxon>Blastococcus</taxon>
    </lineage>
</organism>
<comment type="caution">
    <text evidence="7">The sequence shown here is derived from an EMBL/GenBank/DDBJ whole genome shotgun (WGS) entry which is preliminary data.</text>
</comment>
<dbReference type="Proteomes" id="UP000292507">
    <property type="component" value="Unassembled WGS sequence"/>
</dbReference>
<dbReference type="InterPro" id="IPR012727">
    <property type="entry name" value="Gly_oxidase_ThiO"/>
</dbReference>
<proteinExistence type="predicted"/>